<name>A0A366LSN2_9ACTN</name>
<dbReference type="InterPro" id="IPR027417">
    <property type="entry name" value="P-loop_NTPase"/>
</dbReference>
<evidence type="ECO:0000256" key="1">
    <source>
        <dbReference type="PROSITE-ProRule" id="PRU00339"/>
    </source>
</evidence>
<evidence type="ECO:0000313" key="6">
    <source>
        <dbReference type="Proteomes" id="UP000253303"/>
    </source>
</evidence>
<dbReference type="SMART" id="SM01043">
    <property type="entry name" value="BTAD"/>
    <property type="match status" value="1"/>
</dbReference>
<keyword evidence="3" id="KW-0472">Membrane</keyword>
<sequence>MTWPQHPILTKITAATALAAFLAGIPTVLLTFFWPIDLPTVDDLATPGEPVVIEALLLAVVWTCWALFTWAVLAEVAGVIRNRPSRILLPFQRLAAYLITAITVTATAPIAAPRGLPAAAATVTPEASPHSPITQQGADEPVQAHKTYLVQPRDTLWSIAEQHLGDPMRYPEIAALNHGRTMPDGHTFTSGDWLHPGWTLHLPADATGTSTPGTSPPARPRTHTVAPGDTLWDIAEHHLGTGHRYKDIFRLNKNRSQPGGERLTRPGVLEPGWRLILPKRKHQLRGPESEQHRSGPPSPSANAASAMPSAPAPAPPPAQPPSETAVSSQPTEDKPTLARPADRQTGSPTTAAEPAPEQKLVAAPSPEVVTLPGGGMMALSFAAGVAVALAATRLCRRRELTAPGIDEPTHMPTPEPHPTAIKALQRAHHHHTTGTGTGATDDYTLVTSAFTTDPPALLDLGTRDQTTIALPLAGLNLALTGPGAEDCLRAIVLALLAHADPHRADIILPAPDAEAWFGPSIHTLAGHLPGLRLVATLDAAIDHLEEQFVTRRRLLRDHHTDDIGQLRENEPGEPLPALLLVAACPNGHPYLDTLMGMAAAFGAGAVIAGHSTSGTTCTINPDHTVTEAAGDLAEQLRDATVFHLPHDTAQAALHTLATAHGLPQQPPSSSSEQPADIPPSPPAAGSPLVRFALVGPPVIEVNGTTVDLSGRAKALELFTLLAVHPAGLNREQICDHLWPELEPTLAGYRFHAALKDLRAALRTPASMDGKAATFIERHGTTYRIGPGSVDVDLWALHRALTDARTATTEEAKTHALETVAGLCRGPLAQGLHYDWLDQDHRWPLTIATVKALLQLGALHEHTGDNERALEAYDQACTLDPDTETAARSAIRLLHPLGRTDEARLRARQLKTRLDTLGVAPAPETQTLLEDLSTPV</sequence>
<feature type="repeat" description="TPR" evidence="1">
    <location>
        <begin position="849"/>
        <end position="882"/>
    </location>
</feature>
<dbReference type="Pfam" id="PF01476">
    <property type="entry name" value="LysM"/>
    <property type="match status" value="2"/>
</dbReference>
<dbReference type="InterPro" id="IPR011990">
    <property type="entry name" value="TPR-like_helical_dom_sf"/>
</dbReference>
<dbReference type="InterPro" id="IPR036779">
    <property type="entry name" value="LysM_dom_sf"/>
</dbReference>
<evidence type="ECO:0000256" key="3">
    <source>
        <dbReference type="SAM" id="Phobius"/>
    </source>
</evidence>
<evidence type="ECO:0000259" key="4">
    <source>
        <dbReference type="PROSITE" id="PS51782"/>
    </source>
</evidence>
<keyword evidence="3" id="KW-1133">Transmembrane helix</keyword>
<reference evidence="5 6" key="1">
    <citation type="submission" date="2018-06" db="EMBL/GenBank/DDBJ databases">
        <title>Sphaerisporangium craniellae sp. nov., isolated from a marine sponge in the South China Sea.</title>
        <authorList>
            <person name="Li L."/>
        </authorList>
    </citation>
    <scope>NUCLEOTIDE SEQUENCE [LARGE SCALE GENOMIC DNA]</scope>
    <source>
        <strain evidence="5 6">LHW63015</strain>
    </source>
</reference>
<proteinExistence type="predicted"/>
<dbReference type="OrthoDB" id="8444614at2"/>
<dbReference type="PROSITE" id="PS50005">
    <property type="entry name" value="TPR"/>
    <property type="match status" value="1"/>
</dbReference>
<feature type="compositionally biased region" description="Pro residues" evidence="2">
    <location>
        <begin position="310"/>
        <end position="320"/>
    </location>
</feature>
<dbReference type="InterPro" id="IPR036388">
    <property type="entry name" value="WH-like_DNA-bd_sf"/>
</dbReference>
<gene>
    <name evidence="5" type="ORF">DP939_28255</name>
</gene>
<feature type="transmembrane region" description="Helical" evidence="3">
    <location>
        <begin position="94"/>
        <end position="112"/>
    </location>
</feature>
<feature type="compositionally biased region" description="Basic and acidic residues" evidence="2">
    <location>
        <begin position="331"/>
        <end position="342"/>
    </location>
</feature>
<feature type="transmembrane region" description="Helical" evidence="3">
    <location>
        <begin position="12"/>
        <end position="35"/>
    </location>
</feature>
<keyword evidence="3" id="KW-0812">Transmembrane</keyword>
<dbReference type="SMART" id="SM00028">
    <property type="entry name" value="TPR"/>
    <property type="match status" value="1"/>
</dbReference>
<dbReference type="EMBL" id="QMEY01000014">
    <property type="protein sequence ID" value="RBQ16946.1"/>
    <property type="molecule type" value="Genomic_DNA"/>
</dbReference>
<evidence type="ECO:0000313" key="5">
    <source>
        <dbReference type="EMBL" id="RBQ16946.1"/>
    </source>
</evidence>
<dbReference type="Pfam" id="PF03704">
    <property type="entry name" value="BTAD"/>
    <property type="match status" value="1"/>
</dbReference>
<keyword evidence="1" id="KW-0802">TPR repeat</keyword>
<organism evidence="5 6">
    <name type="scientific">Spongiactinospora rosea</name>
    <dbReference type="NCBI Taxonomy" id="2248750"/>
    <lineage>
        <taxon>Bacteria</taxon>
        <taxon>Bacillati</taxon>
        <taxon>Actinomycetota</taxon>
        <taxon>Actinomycetes</taxon>
        <taxon>Streptosporangiales</taxon>
        <taxon>Streptosporangiaceae</taxon>
        <taxon>Spongiactinospora</taxon>
    </lineage>
</organism>
<dbReference type="Gene3D" id="3.10.350.10">
    <property type="entry name" value="LysM domain"/>
    <property type="match status" value="2"/>
</dbReference>
<dbReference type="Gene3D" id="3.40.50.300">
    <property type="entry name" value="P-loop containing nucleotide triphosphate hydrolases"/>
    <property type="match status" value="1"/>
</dbReference>
<feature type="compositionally biased region" description="Low complexity" evidence="2">
    <location>
        <begin position="660"/>
        <end position="674"/>
    </location>
</feature>
<dbReference type="SUPFAM" id="SSF48452">
    <property type="entry name" value="TPR-like"/>
    <property type="match status" value="1"/>
</dbReference>
<dbReference type="InterPro" id="IPR018392">
    <property type="entry name" value="LysM"/>
</dbReference>
<dbReference type="Proteomes" id="UP000253303">
    <property type="component" value="Unassembled WGS sequence"/>
</dbReference>
<feature type="transmembrane region" description="Helical" evidence="3">
    <location>
        <begin position="55"/>
        <end position="73"/>
    </location>
</feature>
<dbReference type="SUPFAM" id="SSF54106">
    <property type="entry name" value="LysM domain"/>
    <property type="match status" value="1"/>
</dbReference>
<dbReference type="PANTHER" id="PTHR35807">
    <property type="entry name" value="TRANSCRIPTIONAL REGULATOR REDD-RELATED"/>
    <property type="match status" value="1"/>
</dbReference>
<dbReference type="CDD" id="cd00118">
    <property type="entry name" value="LysM"/>
    <property type="match status" value="2"/>
</dbReference>
<accession>A0A366LSN2</accession>
<dbReference type="InterPro" id="IPR005158">
    <property type="entry name" value="BTAD"/>
</dbReference>
<dbReference type="Gene3D" id="1.25.40.10">
    <property type="entry name" value="Tetratricopeptide repeat domain"/>
    <property type="match status" value="1"/>
</dbReference>
<dbReference type="AlphaFoldDB" id="A0A366LSN2"/>
<dbReference type="SMART" id="SM00257">
    <property type="entry name" value="LysM"/>
    <property type="match status" value="2"/>
</dbReference>
<keyword evidence="6" id="KW-1185">Reference proteome</keyword>
<feature type="domain" description="LysM" evidence="4">
    <location>
        <begin position="221"/>
        <end position="277"/>
    </location>
</feature>
<protein>
    <recommendedName>
        <fullName evidence="4">LysM domain-containing protein</fullName>
    </recommendedName>
</protein>
<dbReference type="InterPro" id="IPR051677">
    <property type="entry name" value="AfsR-DnrI-RedD_regulator"/>
</dbReference>
<dbReference type="PROSITE" id="PS51782">
    <property type="entry name" value="LYSM"/>
    <property type="match status" value="2"/>
</dbReference>
<dbReference type="InterPro" id="IPR019734">
    <property type="entry name" value="TPR_rpt"/>
</dbReference>
<dbReference type="RefSeq" id="WP_113983808.1">
    <property type="nucleotide sequence ID" value="NZ_QMEY01000014.1"/>
</dbReference>
<dbReference type="PROSITE" id="PS50293">
    <property type="entry name" value="TPR_REGION"/>
    <property type="match status" value="1"/>
</dbReference>
<feature type="domain" description="LysM" evidence="4">
    <location>
        <begin position="146"/>
        <end position="202"/>
    </location>
</feature>
<dbReference type="Gene3D" id="1.10.10.10">
    <property type="entry name" value="Winged helix-like DNA-binding domain superfamily/Winged helix DNA-binding domain"/>
    <property type="match status" value="1"/>
</dbReference>
<feature type="compositionally biased region" description="Low complexity" evidence="2">
    <location>
        <begin position="300"/>
        <end position="309"/>
    </location>
</feature>
<evidence type="ECO:0000256" key="2">
    <source>
        <dbReference type="SAM" id="MobiDB-lite"/>
    </source>
</evidence>
<feature type="region of interest" description="Disordered" evidence="2">
    <location>
        <begin position="660"/>
        <end position="682"/>
    </location>
</feature>
<comment type="caution">
    <text evidence="5">The sequence shown here is derived from an EMBL/GenBank/DDBJ whole genome shotgun (WGS) entry which is preliminary data.</text>
</comment>
<feature type="region of interest" description="Disordered" evidence="2">
    <location>
        <begin position="205"/>
        <end position="226"/>
    </location>
</feature>
<feature type="region of interest" description="Disordered" evidence="2">
    <location>
        <begin position="282"/>
        <end position="363"/>
    </location>
</feature>